<comment type="caution">
    <text evidence="3">The sequence shown here is derived from an EMBL/GenBank/DDBJ whole genome shotgun (WGS) entry which is preliminary data.</text>
</comment>
<proteinExistence type="predicted"/>
<dbReference type="SMART" id="SM00470">
    <property type="entry name" value="ParB"/>
    <property type="match status" value="1"/>
</dbReference>
<dbReference type="PANTHER" id="PTHR33375:SF7">
    <property type="entry name" value="CHROMOSOME 2-PARTITIONING PROTEIN PARB-RELATED"/>
    <property type="match status" value="1"/>
</dbReference>
<accession>A0ABR5Y9C8</accession>
<dbReference type="Proteomes" id="UP000076609">
    <property type="component" value="Unassembled WGS sequence"/>
</dbReference>
<gene>
    <name evidence="3" type="ORF">AVT10_06765</name>
</gene>
<sequence>MTTTVNRNRPVEQVALDRLTYSGMNVRSADDLAIDKELTALAASIESIGLLAPPIVGKPKRKGASQPVYAGRRRLAALRLLVDAGKLAADAPVTVIVVQDEAEATEVSLAENYARQQMAPVEIYDAFATIRRQKPDATPAEIGAMFGYDAQRTARILRIANLSHKVMEAYRAGTLTDAQAQAFAATEDHDLQDRVLGEIDGIQYEHQRGPAAIKRLMGAMDQDERAMFDLVGRIQYEAEGGIYEEDLFERGAGRIMNPEILKRLYHARVKELQSQFSYRLKRNGRMIKTDGAWGLADLDIAFVSEPPQTMQYGYRHTDDELRIRTPKVEPAGADIGHSDTVIVLPKKGAIVVTTTLKANSDNGAYLTFDLWYRDKAAKGGAQAADPKAADTSTPNPKSDAQKRREAMGLVKDTAGAACIIRRDLFRDQLFGDPVLALDLLIFTQARTILAPKKGFGGSEYFDGVPQGIETPACQMTGTGSPPKKQRDIADTVTRASTLKHQHAILSAHPAFTMPDPIDGFARFRMDRDRILEPATALVAGWAVRAADSFYGDPEVPRFIEHISADYMAEAEGAAPWHSLVEMDQAFFELLTHKTRVRILQDWGQTELAERVKSKDSAAECAKIHAACIEGYVGASEAVLKLLAISADDAAEISNWRPDWMEPTRPAPLPAAKSAQPAE</sequence>
<dbReference type="Gene3D" id="3.90.1530.30">
    <property type="match status" value="1"/>
</dbReference>
<feature type="compositionally biased region" description="Low complexity" evidence="1">
    <location>
        <begin position="381"/>
        <end position="390"/>
    </location>
</feature>
<dbReference type="RefSeq" id="WP_066693544.1">
    <property type="nucleotide sequence ID" value="NZ_LQQO01000056.1"/>
</dbReference>
<dbReference type="EMBL" id="LQQO01000056">
    <property type="protein sequence ID" value="KZE09146.1"/>
    <property type="molecule type" value="Genomic_DNA"/>
</dbReference>
<dbReference type="SUPFAM" id="SSF110849">
    <property type="entry name" value="ParB/Sulfiredoxin"/>
    <property type="match status" value="1"/>
</dbReference>
<protein>
    <recommendedName>
        <fullName evidence="2">ParB-like N-terminal domain-containing protein</fullName>
    </recommendedName>
</protein>
<reference evidence="4" key="1">
    <citation type="submission" date="2016-01" db="EMBL/GenBank/DDBJ databases">
        <title>Draft genome of Chromobacterium sp. F49.</title>
        <authorList>
            <person name="Hong K.W."/>
        </authorList>
    </citation>
    <scope>NUCLEOTIDE SEQUENCE [LARGE SCALE GENOMIC DNA]</scope>
    <source>
        <strain evidence="4">CN3</strain>
    </source>
</reference>
<dbReference type="Gene3D" id="1.10.10.2830">
    <property type="match status" value="1"/>
</dbReference>
<dbReference type="InterPro" id="IPR036086">
    <property type="entry name" value="ParB/Sulfiredoxin_sf"/>
</dbReference>
<feature type="region of interest" description="Disordered" evidence="1">
    <location>
        <begin position="657"/>
        <end position="678"/>
    </location>
</feature>
<dbReference type="InterPro" id="IPR003115">
    <property type="entry name" value="ParB_N"/>
</dbReference>
<feature type="region of interest" description="Disordered" evidence="1">
    <location>
        <begin position="381"/>
        <end position="404"/>
    </location>
</feature>
<evidence type="ECO:0000256" key="1">
    <source>
        <dbReference type="SAM" id="MobiDB-lite"/>
    </source>
</evidence>
<dbReference type="SUPFAM" id="SSF109709">
    <property type="entry name" value="KorB DNA-binding domain-like"/>
    <property type="match status" value="1"/>
</dbReference>
<dbReference type="PANTHER" id="PTHR33375">
    <property type="entry name" value="CHROMOSOME-PARTITIONING PROTEIN PARB-RELATED"/>
    <property type="match status" value="1"/>
</dbReference>
<keyword evidence="4" id="KW-1185">Reference proteome</keyword>
<organism evidence="3 4">
    <name type="scientific">Sphingomonas hankookensis</name>
    <dbReference type="NCBI Taxonomy" id="563996"/>
    <lineage>
        <taxon>Bacteria</taxon>
        <taxon>Pseudomonadati</taxon>
        <taxon>Pseudomonadota</taxon>
        <taxon>Alphaproteobacteria</taxon>
        <taxon>Sphingomonadales</taxon>
        <taxon>Sphingomonadaceae</taxon>
        <taxon>Sphingomonas</taxon>
    </lineage>
</organism>
<evidence type="ECO:0000313" key="4">
    <source>
        <dbReference type="Proteomes" id="UP000076609"/>
    </source>
</evidence>
<name>A0ABR5Y9C8_9SPHN</name>
<evidence type="ECO:0000313" key="3">
    <source>
        <dbReference type="EMBL" id="KZE09146.1"/>
    </source>
</evidence>
<evidence type="ECO:0000259" key="2">
    <source>
        <dbReference type="SMART" id="SM00470"/>
    </source>
</evidence>
<feature type="domain" description="ParB-like N-terminal" evidence="2">
    <location>
        <begin position="12"/>
        <end position="113"/>
    </location>
</feature>
<dbReference type="InterPro" id="IPR050336">
    <property type="entry name" value="Chromosome_partition/occlusion"/>
</dbReference>